<dbReference type="EMBL" id="CAUYUJ010016671">
    <property type="protein sequence ID" value="CAK0867702.1"/>
    <property type="molecule type" value="Genomic_DNA"/>
</dbReference>
<dbReference type="Proteomes" id="UP001189429">
    <property type="component" value="Unassembled WGS sequence"/>
</dbReference>
<evidence type="ECO:0000313" key="3">
    <source>
        <dbReference type="Proteomes" id="UP001189429"/>
    </source>
</evidence>
<evidence type="ECO:0000313" key="2">
    <source>
        <dbReference type="EMBL" id="CAK0867702.1"/>
    </source>
</evidence>
<reference evidence="2" key="1">
    <citation type="submission" date="2023-10" db="EMBL/GenBank/DDBJ databases">
        <authorList>
            <person name="Chen Y."/>
            <person name="Shah S."/>
            <person name="Dougan E. K."/>
            <person name="Thang M."/>
            <person name="Chan C."/>
        </authorList>
    </citation>
    <scope>NUCLEOTIDE SEQUENCE [LARGE SCALE GENOMIC DNA]</scope>
</reference>
<comment type="caution">
    <text evidence="2">The sequence shown here is derived from an EMBL/GenBank/DDBJ whole genome shotgun (WGS) entry which is preliminary data.</text>
</comment>
<gene>
    <name evidence="2" type="ORF">PCOR1329_LOCUS54575</name>
</gene>
<protein>
    <submittedName>
        <fullName evidence="2">Uncharacterized protein</fullName>
    </submittedName>
</protein>
<keyword evidence="3" id="KW-1185">Reference proteome</keyword>
<feature type="region of interest" description="Disordered" evidence="1">
    <location>
        <begin position="104"/>
        <end position="123"/>
    </location>
</feature>
<sequence length="123" mass="12355">MLAQARAMCGSGVGVPEAHASHSCTPCCTRQLPAGASGLGGGRPAAEPGPRSGEGPCGMLWRCLPHGGARACRRSTRATCPRGPHAGHGGRGVCRRCCRAAAALDGGSSTSPSTDARYRQADS</sequence>
<evidence type="ECO:0000256" key="1">
    <source>
        <dbReference type="SAM" id="MobiDB-lite"/>
    </source>
</evidence>
<proteinExistence type="predicted"/>
<accession>A0ABN9V4E2</accession>
<organism evidence="2 3">
    <name type="scientific">Prorocentrum cordatum</name>
    <dbReference type="NCBI Taxonomy" id="2364126"/>
    <lineage>
        <taxon>Eukaryota</taxon>
        <taxon>Sar</taxon>
        <taxon>Alveolata</taxon>
        <taxon>Dinophyceae</taxon>
        <taxon>Prorocentrales</taxon>
        <taxon>Prorocentraceae</taxon>
        <taxon>Prorocentrum</taxon>
    </lineage>
</organism>
<name>A0ABN9V4E2_9DINO</name>